<organism evidence="1 2">
    <name type="scientific">Ricinus communis</name>
    <name type="common">Castor bean</name>
    <dbReference type="NCBI Taxonomy" id="3988"/>
    <lineage>
        <taxon>Eukaryota</taxon>
        <taxon>Viridiplantae</taxon>
        <taxon>Streptophyta</taxon>
        <taxon>Embryophyta</taxon>
        <taxon>Tracheophyta</taxon>
        <taxon>Spermatophyta</taxon>
        <taxon>Magnoliopsida</taxon>
        <taxon>eudicotyledons</taxon>
        <taxon>Gunneridae</taxon>
        <taxon>Pentapetalae</taxon>
        <taxon>rosids</taxon>
        <taxon>fabids</taxon>
        <taxon>Malpighiales</taxon>
        <taxon>Euphorbiaceae</taxon>
        <taxon>Acalyphoideae</taxon>
        <taxon>Acalypheae</taxon>
        <taxon>Ricinus</taxon>
    </lineage>
</organism>
<dbReference type="EMBL" id="EQ974468">
    <property type="protein sequence ID" value="EEF29266.1"/>
    <property type="molecule type" value="Genomic_DNA"/>
</dbReference>
<dbReference type="AlphaFoldDB" id="B9T4F2"/>
<name>B9T4F2_RICCO</name>
<gene>
    <name evidence="1" type="ORF">RCOM_0299500</name>
</gene>
<sequence length="150" mass="16691">MSSGISADSSEVNILRYDQIPFSESEETLSDLPRCLGIEVASISMTQDLVTVEFVPPLGAPSRRVRRRKVGDGEGDIEKKAQCIKNVLDFSNSLQLSYLAGIIETYNILAKFEIVYLNSALLLTNYWQKMRSVDRLDAYQLSDSDMSAAS</sequence>
<protein>
    <submittedName>
        <fullName evidence="1">Uncharacterized protein</fullName>
    </submittedName>
</protein>
<dbReference type="Proteomes" id="UP000008311">
    <property type="component" value="Unassembled WGS sequence"/>
</dbReference>
<evidence type="ECO:0000313" key="2">
    <source>
        <dbReference type="Proteomes" id="UP000008311"/>
    </source>
</evidence>
<keyword evidence="2" id="KW-1185">Reference proteome</keyword>
<dbReference type="InParanoid" id="B9T4F2"/>
<evidence type="ECO:0000313" key="1">
    <source>
        <dbReference type="EMBL" id="EEF29266.1"/>
    </source>
</evidence>
<reference evidence="2" key="1">
    <citation type="journal article" date="2010" name="Nat. Biotechnol.">
        <title>Draft genome sequence of the oilseed species Ricinus communis.</title>
        <authorList>
            <person name="Chan A.P."/>
            <person name="Crabtree J."/>
            <person name="Zhao Q."/>
            <person name="Lorenzi H."/>
            <person name="Orvis J."/>
            <person name="Puiu D."/>
            <person name="Melake-Berhan A."/>
            <person name="Jones K.M."/>
            <person name="Redman J."/>
            <person name="Chen G."/>
            <person name="Cahoon E.B."/>
            <person name="Gedil M."/>
            <person name="Stanke M."/>
            <person name="Haas B.J."/>
            <person name="Wortman J.R."/>
            <person name="Fraser-Liggett C.M."/>
            <person name="Ravel J."/>
            <person name="Rabinowicz P.D."/>
        </authorList>
    </citation>
    <scope>NUCLEOTIDE SEQUENCE [LARGE SCALE GENOMIC DNA]</scope>
    <source>
        <strain evidence="2">cv. Hale</strain>
    </source>
</reference>
<accession>B9T4F2</accession>
<proteinExistence type="predicted"/>